<evidence type="ECO:0000313" key="2">
    <source>
        <dbReference type="EMBL" id="EFM28337.1"/>
    </source>
</evidence>
<dbReference type="HOGENOM" id="CLU_153272_2_0_9"/>
<feature type="transmembrane region" description="Helical" evidence="1">
    <location>
        <begin position="6"/>
        <end position="25"/>
    </location>
</feature>
<evidence type="ECO:0000313" key="3">
    <source>
        <dbReference type="Proteomes" id="UP000004290"/>
    </source>
</evidence>
<keyword evidence="3" id="KW-1185">Reference proteome</keyword>
<dbReference type="Pfam" id="PF15513">
    <property type="entry name" value="DUF4651"/>
    <property type="match status" value="1"/>
</dbReference>
<keyword evidence="1" id="KW-1133">Transmembrane helix</keyword>
<reference evidence="2 3" key="1">
    <citation type="submission" date="2010-07" db="EMBL/GenBank/DDBJ databases">
        <authorList>
            <person name="Muzny D."/>
            <person name="Qin X."/>
            <person name="Deng J."/>
            <person name="Jiang H."/>
            <person name="Liu Y."/>
            <person name="Qu J."/>
            <person name="Song X.-Z."/>
            <person name="Zhang L."/>
            <person name="Thornton R."/>
            <person name="Coyle M."/>
            <person name="Francisco L."/>
            <person name="Jackson L."/>
            <person name="Javaid M."/>
            <person name="Korchina V."/>
            <person name="Kovar C."/>
            <person name="Mata R."/>
            <person name="Mathew T."/>
            <person name="Ngo R."/>
            <person name="Nguyen L."/>
            <person name="Nguyen N."/>
            <person name="Okwuonu G."/>
            <person name="Ongeri F."/>
            <person name="Pham C."/>
            <person name="Simmons D."/>
            <person name="Wilczek-Boney K."/>
            <person name="Hale W."/>
            <person name="Jakkamsetti A."/>
            <person name="Pham P."/>
            <person name="Ruth R."/>
            <person name="San Lucas F."/>
            <person name="Warren J."/>
            <person name="Zhang J."/>
            <person name="Zhao Z."/>
            <person name="Zhou C."/>
            <person name="Zhu D."/>
            <person name="Lee S."/>
            <person name="Bess C."/>
            <person name="Blankenburg K."/>
            <person name="Forbes L."/>
            <person name="Fu Q."/>
            <person name="Gubbala S."/>
            <person name="Hirani K."/>
            <person name="Jayaseelan J.C."/>
            <person name="Lara F."/>
            <person name="Munidasa M."/>
            <person name="Palculict T."/>
            <person name="Patil S."/>
            <person name="Pu L.-L."/>
            <person name="Saada N."/>
            <person name="Tang L."/>
            <person name="Weissenberger G."/>
            <person name="Zhu Y."/>
            <person name="Hemphill L."/>
            <person name="Shang Y."/>
            <person name="Youmans B."/>
            <person name="Ayvaz T."/>
            <person name="Ross M."/>
            <person name="Santibanez J."/>
            <person name="Aqrawi P."/>
            <person name="Gross S."/>
            <person name="Joshi V."/>
            <person name="Fowler G."/>
            <person name="Nazareth L."/>
            <person name="Reid J."/>
            <person name="Worley K."/>
            <person name="Petrosino J."/>
            <person name="Highlander S."/>
            <person name="Gibbs R."/>
        </authorList>
    </citation>
    <scope>NUCLEOTIDE SEQUENCE [LARGE SCALE GENOMIC DNA]</scope>
    <source>
        <strain evidence="2 3">ATCC 700338</strain>
    </source>
</reference>
<protein>
    <recommendedName>
        <fullName evidence="4">DUF4651 domain-containing protein</fullName>
    </recommendedName>
</protein>
<feature type="transmembrane region" description="Helical" evidence="1">
    <location>
        <begin position="45"/>
        <end position="63"/>
    </location>
</feature>
<dbReference type="Gene3D" id="3.10.450.400">
    <property type="entry name" value="Uncharacterised protein PF15513, DUF4651"/>
    <property type="match status" value="1"/>
</dbReference>
<accession>E0PB63</accession>
<dbReference type="AlphaFoldDB" id="E0PB63"/>
<organism evidence="2 3">
    <name type="scientific">Streptococcus equinus ATCC 700338</name>
    <dbReference type="NCBI Taxonomy" id="864569"/>
    <lineage>
        <taxon>Bacteria</taxon>
        <taxon>Bacillati</taxon>
        <taxon>Bacillota</taxon>
        <taxon>Bacilli</taxon>
        <taxon>Lactobacillales</taxon>
        <taxon>Streptococcaceae</taxon>
        <taxon>Streptococcus</taxon>
    </lineage>
</organism>
<proteinExistence type="predicted"/>
<comment type="caution">
    <text evidence="2">The sequence shown here is derived from an EMBL/GenBank/DDBJ whole genome shotgun (WGS) entry which is preliminary data.</text>
</comment>
<name>E0PB63_STREI</name>
<keyword evidence="1" id="KW-0472">Membrane</keyword>
<gene>
    <name evidence="2" type="ORF">HMPREF9319_0086</name>
</gene>
<dbReference type="InterPro" id="IPR028105">
    <property type="entry name" value="DUF4651"/>
</dbReference>
<evidence type="ECO:0008006" key="4">
    <source>
        <dbReference type="Google" id="ProtNLM"/>
    </source>
</evidence>
<sequence>MTARLDVLVMATAAFRLKILCLVLWKSARKYAKIKRMRNKKRNLLSRFSLVGVGGVIILGAILKKQCEEKRQEKIKQAIRDYFSRFDNISVLYVNAFESDKERTTGGLVLEDGRTFQFVYQNGEISYEEEKND</sequence>
<keyword evidence="1" id="KW-0812">Transmembrane</keyword>
<evidence type="ECO:0000256" key="1">
    <source>
        <dbReference type="SAM" id="Phobius"/>
    </source>
</evidence>
<dbReference type="EMBL" id="AEEL01000002">
    <property type="protein sequence ID" value="EFM28337.1"/>
    <property type="molecule type" value="Genomic_DNA"/>
</dbReference>
<dbReference type="Proteomes" id="UP000004290">
    <property type="component" value="Unassembled WGS sequence"/>
</dbReference>